<dbReference type="PANTHER" id="PTHR35372:SF2">
    <property type="entry name" value="SF3 HELICASE DOMAIN-CONTAINING PROTEIN"/>
    <property type="match status" value="1"/>
</dbReference>
<dbReference type="Pfam" id="PF08706">
    <property type="entry name" value="D5_N"/>
    <property type="match status" value="1"/>
</dbReference>
<evidence type="ECO:0000313" key="4">
    <source>
        <dbReference type="Proteomes" id="UP000612055"/>
    </source>
</evidence>
<protein>
    <recommendedName>
        <fullName evidence="2">Bacteriophage/plasmid primase P4 C-terminal domain-containing protein</fullName>
    </recommendedName>
</protein>
<dbReference type="Proteomes" id="UP000612055">
    <property type="component" value="Unassembled WGS sequence"/>
</dbReference>
<keyword evidence="1" id="KW-0378">Hydrolase</keyword>
<dbReference type="OrthoDB" id="103748at2759"/>
<reference evidence="3" key="1">
    <citation type="journal article" date="2020" name="bioRxiv">
        <title>Comparative genomics of Chlamydomonas.</title>
        <authorList>
            <person name="Craig R.J."/>
            <person name="Hasan A.R."/>
            <person name="Ness R.W."/>
            <person name="Keightley P.D."/>
        </authorList>
    </citation>
    <scope>NUCLEOTIDE SEQUENCE</scope>
    <source>
        <strain evidence="3">CCAP 11/70</strain>
    </source>
</reference>
<dbReference type="GO" id="GO:0016787">
    <property type="term" value="F:hydrolase activity"/>
    <property type="evidence" value="ECO:0007669"/>
    <property type="project" value="UniProtKB-KW"/>
</dbReference>
<dbReference type="InterPro" id="IPR014818">
    <property type="entry name" value="Phage/plasmid_primase_P4_C"/>
</dbReference>
<sequence>MQHILQNMSEYKDVLGNNEANYKDLESSLGKYLSCAKQDGTVQVDYFHVHDHGAGRLFAKGGISLQGMKKAVRNTVSYQQYYDIDMQNAHPTLLLQVCEQRGIDTPRLHEYCANRAEILKSLAGPLSTEADAKTAMLVAINGGSLSGPSGTWLNAFEEEMRAVREALVPFAPKQLKLAQARAAKKSVKNVLGSMVNLLLCEAENRALLKFKEFFEGRGLTVGVLVFDGCMVERSDKVEITESLLQEASEYVEGATGFRIKLAIKDMRETRLPVPDYLYNSHIPVEPRFAVDNATAAHFFVKDIRETVKACRGKTYAYHPDLLMWSSEPTRVQKYLLARCMGANILRVRETKAGQSYVPMTGEVSEALKVIKGALALLPEDTQFEERLWSSSIGCLCFKNGLYDFRTGRFYTYEDRPDVMTTIVIPRDFPVERPDPAVTRELMDRVFIGTLGSQEVIDYYLAFKARAIAGEFRDKQWAIMLGERNCGKGLLQELDKAAFPGYVNEVNANSFLLKQYADSDASKALSWALDCEFTRLTYTNELRCDHSSKSIKLDGNLLKSFQSGGDGISARKNHQDERVFRVATRLFMNMNDVPEVTPKDAMGTMVLFKFPYKFVSPEELDEKGLPFYRLRDDGLKDVFCHRPDVWDAYTWLLIDAYSRERPTICPVVQSHTREYLIDIGDEGTIMDSLFRFTGRRENFVTLARIKEIAAEYKLPKGTIKDRLERLGGRPDRSCCVRGVVHGRGFIMVQECDLEANP</sequence>
<proteinExistence type="predicted"/>
<comment type="caution">
    <text evidence="3">The sequence shown here is derived from an EMBL/GenBank/DDBJ whole genome shotgun (WGS) entry which is preliminary data.</text>
</comment>
<evidence type="ECO:0000256" key="1">
    <source>
        <dbReference type="ARBA" id="ARBA00022801"/>
    </source>
</evidence>
<keyword evidence="4" id="KW-1185">Reference proteome</keyword>
<dbReference type="InterPro" id="IPR051620">
    <property type="entry name" value="ORF904-like_C"/>
</dbReference>
<evidence type="ECO:0000259" key="2">
    <source>
        <dbReference type="Pfam" id="PF08706"/>
    </source>
</evidence>
<gene>
    <name evidence="3" type="ORF">HYH03_013603</name>
</gene>
<organism evidence="3 4">
    <name type="scientific">Edaphochlamys debaryana</name>
    <dbReference type="NCBI Taxonomy" id="47281"/>
    <lineage>
        <taxon>Eukaryota</taxon>
        <taxon>Viridiplantae</taxon>
        <taxon>Chlorophyta</taxon>
        <taxon>core chlorophytes</taxon>
        <taxon>Chlorophyceae</taxon>
        <taxon>CS clade</taxon>
        <taxon>Chlamydomonadales</taxon>
        <taxon>Chlamydomonadales incertae sedis</taxon>
        <taxon>Edaphochlamys</taxon>
    </lineage>
</organism>
<feature type="domain" description="Bacteriophage/plasmid primase P4 C-terminal" evidence="2">
    <location>
        <begin position="298"/>
        <end position="430"/>
    </location>
</feature>
<accession>A0A835XPE0</accession>
<name>A0A835XPE0_9CHLO</name>
<evidence type="ECO:0000313" key="3">
    <source>
        <dbReference type="EMBL" id="KAG2487758.1"/>
    </source>
</evidence>
<dbReference type="PANTHER" id="PTHR35372">
    <property type="entry name" value="ATP BINDING PROTEIN-RELATED"/>
    <property type="match status" value="1"/>
</dbReference>
<dbReference type="AlphaFoldDB" id="A0A835XPE0"/>
<dbReference type="EMBL" id="JAEHOE010000092">
    <property type="protein sequence ID" value="KAG2487758.1"/>
    <property type="molecule type" value="Genomic_DNA"/>
</dbReference>